<dbReference type="Proteomes" id="UP000325945">
    <property type="component" value="Unassembled WGS sequence"/>
</dbReference>
<evidence type="ECO:0000256" key="1">
    <source>
        <dbReference type="SAM" id="SignalP"/>
    </source>
</evidence>
<sequence length="453" mass="48479">MFYLIFSLLALGVSALIPIRDPSDLLPPAQWERDNLIKANYNDPTSGQTIPFRAPHYLVNSNDYIHDQRLAWRANDSSVVVVTSDSSVTFRRVQIEKFGYSSSLNQASYYGLNSAILIANKSHSVLENVNITTHNGAANLYAYGQGTFVEISDAWLYSSGPNAHGLYAGGNGTIIASNIDHYSGGNRCSAFAGDYPAANFTIIKAVSRTDGVGSAIAFVVGYGKLESVVGYAANAPALFHLSGHAIAKNSDLTASLLGGVVFFGIEKGESLSLTLEDTKLAVRHKEAPALWFGNTIGQATVLRSQLITESGILAVANYSTITQEFNFYAGASESTTLSPADARITIDDSVVKGDIVAYNGSTIGFSLVNNAYWAGKACTDGRSAQLGVSLDSSSTWYMTGNVELYNFTNSDPKFQNIASNGFTISYDPDAPGSKALKRETYRLPGGGKVKPIR</sequence>
<proteinExistence type="predicted"/>
<organism evidence="2 3">
    <name type="scientific">Aspergillus sergii</name>
    <dbReference type="NCBI Taxonomy" id="1034303"/>
    <lineage>
        <taxon>Eukaryota</taxon>
        <taxon>Fungi</taxon>
        <taxon>Dikarya</taxon>
        <taxon>Ascomycota</taxon>
        <taxon>Pezizomycotina</taxon>
        <taxon>Eurotiomycetes</taxon>
        <taxon>Eurotiomycetidae</taxon>
        <taxon>Eurotiales</taxon>
        <taxon>Aspergillaceae</taxon>
        <taxon>Aspergillus</taxon>
        <taxon>Aspergillus subgen. Circumdati</taxon>
    </lineage>
</organism>
<accession>A0A5N6XGE9</accession>
<dbReference type="AlphaFoldDB" id="A0A5N6XGE9"/>
<evidence type="ECO:0000313" key="2">
    <source>
        <dbReference type="EMBL" id="KAE8331456.1"/>
    </source>
</evidence>
<dbReference type="EMBL" id="ML741769">
    <property type="protein sequence ID" value="KAE8331456.1"/>
    <property type="molecule type" value="Genomic_DNA"/>
</dbReference>
<feature type="chain" id="PRO_5025023610" evidence="1">
    <location>
        <begin position="16"/>
        <end position="453"/>
    </location>
</feature>
<name>A0A5N6XGE9_9EURO</name>
<feature type="signal peptide" evidence="1">
    <location>
        <begin position="1"/>
        <end position="15"/>
    </location>
</feature>
<protein>
    <submittedName>
        <fullName evidence="2">Uncharacterized protein</fullName>
    </submittedName>
</protein>
<keyword evidence="3" id="KW-1185">Reference proteome</keyword>
<evidence type="ECO:0000313" key="3">
    <source>
        <dbReference type="Proteomes" id="UP000325945"/>
    </source>
</evidence>
<dbReference type="InterPro" id="IPR011050">
    <property type="entry name" value="Pectin_lyase_fold/virulence"/>
</dbReference>
<reference evidence="3" key="1">
    <citation type="submission" date="2019-04" db="EMBL/GenBank/DDBJ databases">
        <title>Friends and foes A comparative genomics studyof 23 Aspergillus species from section Flavi.</title>
        <authorList>
            <consortium name="DOE Joint Genome Institute"/>
            <person name="Kjaerbolling I."/>
            <person name="Vesth T."/>
            <person name="Frisvad J.C."/>
            <person name="Nybo J.L."/>
            <person name="Theobald S."/>
            <person name="Kildgaard S."/>
            <person name="Isbrandt T."/>
            <person name="Kuo A."/>
            <person name="Sato A."/>
            <person name="Lyhne E.K."/>
            <person name="Kogle M.E."/>
            <person name="Wiebenga A."/>
            <person name="Kun R.S."/>
            <person name="Lubbers R.J."/>
            <person name="Makela M.R."/>
            <person name="Barry K."/>
            <person name="Chovatia M."/>
            <person name="Clum A."/>
            <person name="Daum C."/>
            <person name="Haridas S."/>
            <person name="He G."/>
            <person name="LaButti K."/>
            <person name="Lipzen A."/>
            <person name="Mondo S."/>
            <person name="Riley R."/>
            <person name="Salamov A."/>
            <person name="Simmons B.A."/>
            <person name="Magnuson J.K."/>
            <person name="Henrissat B."/>
            <person name="Mortensen U.H."/>
            <person name="Larsen T.O."/>
            <person name="Devries R.P."/>
            <person name="Grigoriev I.V."/>
            <person name="Machida M."/>
            <person name="Baker S.E."/>
            <person name="Andersen M.R."/>
        </authorList>
    </citation>
    <scope>NUCLEOTIDE SEQUENCE [LARGE SCALE GENOMIC DNA]</scope>
    <source>
        <strain evidence="3">CBS 130017</strain>
    </source>
</reference>
<gene>
    <name evidence="2" type="ORF">BDV39DRAFT_201107</name>
</gene>
<dbReference type="SUPFAM" id="SSF51126">
    <property type="entry name" value="Pectin lyase-like"/>
    <property type="match status" value="1"/>
</dbReference>
<keyword evidence="1" id="KW-0732">Signal</keyword>